<dbReference type="Proteomes" id="UP000441162">
    <property type="component" value="Unassembled WGS sequence"/>
</dbReference>
<protein>
    <submittedName>
        <fullName evidence="2">Uncharacterized protein</fullName>
    </submittedName>
</protein>
<evidence type="ECO:0000313" key="4">
    <source>
        <dbReference type="Proteomes" id="UP000441162"/>
    </source>
</evidence>
<sequence length="69" mass="7920">MGECSHPHHLHTSSGILWMFFTQQIADNEWNDVTEGFYVLRKTKSPFPLVLTRITLVGLFQPLGFTSIK</sequence>
<dbReference type="EMBL" id="VVZA01000044">
    <property type="protein sequence ID" value="KAA5401053.1"/>
    <property type="molecule type" value="Genomic_DNA"/>
</dbReference>
<evidence type="ECO:0000313" key="1">
    <source>
        <dbReference type="EMBL" id="KAA5384570.1"/>
    </source>
</evidence>
<organism evidence="2 4">
    <name type="scientific">Phocaeicola dorei</name>
    <dbReference type="NCBI Taxonomy" id="357276"/>
    <lineage>
        <taxon>Bacteria</taxon>
        <taxon>Pseudomonadati</taxon>
        <taxon>Bacteroidota</taxon>
        <taxon>Bacteroidia</taxon>
        <taxon>Bacteroidales</taxon>
        <taxon>Bacteroidaceae</taxon>
        <taxon>Phocaeicola</taxon>
    </lineage>
</organism>
<gene>
    <name evidence="2" type="ORF">F2Y51_23475</name>
    <name evidence="1" type="ORF">F2Y61_09955</name>
</gene>
<evidence type="ECO:0000313" key="2">
    <source>
        <dbReference type="EMBL" id="KAA5401053.1"/>
    </source>
</evidence>
<evidence type="ECO:0000313" key="3">
    <source>
        <dbReference type="Proteomes" id="UP000347681"/>
    </source>
</evidence>
<accession>A0A4R4I3H5</accession>
<proteinExistence type="predicted"/>
<comment type="caution">
    <text evidence="2">The sequence shown here is derived from an EMBL/GenBank/DDBJ whole genome shotgun (WGS) entry which is preliminary data.</text>
</comment>
<reference evidence="3 4" key="1">
    <citation type="journal article" date="2019" name="Nat. Med.">
        <title>A library of human gut bacterial isolates paired with longitudinal multiomics data enables mechanistic microbiome research.</title>
        <authorList>
            <person name="Poyet M."/>
            <person name="Groussin M."/>
            <person name="Gibbons S.M."/>
            <person name="Avila-Pacheco J."/>
            <person name="Jiang X."/>
            <person name="Kearney S.M."/>
            <person name="Perrotta A.R."/>
            <person name="Berdy B."/>
            <person name="Zhao S."/>
            <person name="Lieberman T.D."/>
            <person name="Swanson P.K."/>
            <person name="Smith M."/>
            <person name="Roesemann S."/>
            <person name="Alexander J.E."/>
            <person name="Rich S.A."/>
            <person name="Livny J."/>
            <person name="Vlamakis H."/>
            <person name="Clish C."/>
            <person name="Bullock K."/>
            <person name="Deik A."/>
            <person name="Scott J."/>
            <person name="Pierce K.A."/>
            <person name="Xavier R.J."/>
            <person name="Alm E.J."/>
        </authorList>
    </citation>
    <scope>NUCLEOTIDE SEQUENCE [LARGE SCALE GENOMIC DNA]</scope>
    <source>
        <strain evidence="2 4">BIOML-A4</strain>
        <strain evidence="1 3">BIOML-A5</strain>
    </source>
</reference>
<name>A0A4R4I3H5_9BACT</name>
<dbReference type="Proteomes" id="UP000347681">
    <property type="component" value="Unassembled WGS sequence"/>
</dbReference>
<dbReference type="AlphaFoldDB" id="A0A4R4I3H5"/>
<dbReference type="EMBL" id="VVZB01000003">
    <property type="protein sequence ID" value="KAA5384570.1"/>
    <property type="molecule type" value="Genomic_DNA"/>
</dbReference>